<evidence type="ECO:0000313" key="2">
    <source>
        <dbReference type="Proteomes" id="UP001215231"/>
    </source>
</evidence>
<organism evidence="1 2">
    <name type="scientific">Thalassomonas haliotis</name>
    <dbReference type="NCBI Taxonomy" id="485448"/>
    <lineage>
        <taxon>Bacteria</taxon>
        <taxon>Pseudomonadati</taxon>
        <taxon>Pseudomonadota</taxon>
        <taxon>Gammaproteobacteria</taxon>
        <taxon>Alteromonadales</taxon>
        <taxon>Colwelliaceae</taxon>
        <taxon>Thalassomonas</taxon>
    </lineage>
</organism>
<sequence length="76" mass="8811">MITLLVFMEVATPAFMLEHDEVTILQPGKPVSFFDFKRSSFQLSPVEISGPDREIRALPLFLRGSLAYHKQLYRRQ</sequence>
<evidence type="ECO:0000313" key="1">
    <source>
        <dbReference type="EMBL" id="WDE10548.1"/>
    </source>
</evidence>
<reference evidence="1 2" key="1">
    <citation type="journal article" date="2022" name="Mar. Drugs">
        <title>Bioassay-Guided Fractionation Leads to the Detection of Cholic Acid Generated by the Rare Thalassomonas sp.</title>
        <authorList>
            <person name="Pheiffer F."/>
            <person name="Schneider Y.K."/>
            <person name="Hansen E.H."/>
            <person name="Andersen J.H."/>
            <person name="Isaksson J."/>
            <person name="Busche T."/>
            <person name="R C."/>
            <person name="Kalinowski J."/>
            <person name="Zyl L.V."/>
            <person name="Trindade M."/>
        </authorList>
    </citation>
    <scope>NUCLEOTIDE SEQUENCE [LARGE SCALE GENOMIC DNA]</scope>
    <source>
        <strain evidence="1 2">A5K-61T</strain>
    </source>
</reference>
<gene>
    <name evidence="1" type="ORF">H3N35_20115</name>
</gene>
<proteinExistence type="predicted"/>
<dbReference type="Proteomes" id="UP001215231">
    <property type="component" value="Chromosome"/>
</dbReference>
<name>A0ABY7VA90_9GAMM</name>
<protein>
    <submittedName>
        <fullName evidence="1">Uncharacterized protein</fullName>
    </submittedName>
</protein>
<dbReference type="RefSeq" id="WP_274050588.1">
    <property type="nucleotide sequence ID" value="NZ_CP059693.1"/>
</dbReference>
<accession>A0ABY7VA90</accession>
<keyword evidence="2" id="KW-1185">Reference proteome</keyword>
<dbReference type="EMBL" id="CP059693">
    <property type="protein sequence ID" value="WDE10548.1"/>
    <property type="molecule type" value="Genomic_DNA"/>
</dbReference>
<dbReference type="Gene3D" id="3.30.1120.80">
    <property type="match status" value="1"/>
</dbReference>